<dbReference type="Proteomes" id="UP001500518">
    <property type="component" value="Unassembled WGS sequence"/>
</dbReference>
<organism evidence="2 3">
    <name type="scientific">Erythrobacter westpacificensis</name>
    <dbReference type="NCBI Taxonomy" id="1055231"/>
    <lineage>
        <taxon>Bacteria</taxon>
        <taxon>Pseudomonadati</taxon>
        <taxon>Pseudomonadota</taxon>
        <taxon>Alphaproteobacteria</taxon>
        <taxon>Sphingomonadales</taxon>
        <taxon>Erythrobacteraceae</taxon>
        <taxon>Erythrobacter/Porphyrobacter group</taxon>
        <taxon>Erythrobacter</taxon>
    </lineage>
</organism>
<reference evidence="3" key="1">
    <citation type="journal article" date="2019" name="Int. J. Syst. Evol. Microbiol.">
        <title>The Global Catalogue of Microorganisms (GCM) 10K type strain sequencing project: providing services to taxonomists for standard genome sequencing and annotation.</title>
        <authorList>
            <consortium name="The Broad Institute Genomics Platform"/>
            <consortium name="The Broad Institute Genome Sequencing Center for Infectious Disease"/>
            <person name="Wu L."/>
            <person name="Ma J."/>
        </authorList>
    </citation>
    <scope>NUCLEOTIDE SEQUENCE [LARGE SCALE GENOMIC DNA]</scope>
    <source>
        <strain evidence="3">JCM 18014</strain>
    </source>
</reference>
<comment type="caution">
    <text evidence="2">The sequence shown here is derived from an EMBL/GenBank/DDBJ whole genome shotgun (WGS) entry which is preliminary data.</text>
</comment>
<evidence type="ECO:0000313" key="2">
    <source>
        <dbReference type="EMBL" id="GAA5054063.1"/>
    </source>
</evidence>
<feature type="chain" id="PRO_5045474084" description="PepSY domain-containing protein" evidence="1">
    <location>
        <begin position="18"/>
        <end position="262"/>
    </location>
</feature>
<proteinExistence type="predicted"/>
<keyword evidence="1" id="KW-0732">Signal</keyword>
<gene>
    <name evidence="2" type="ORF">GCM10023208_16550</name>
</gene>
<sequence length="262" mass="28840">MTFSRIAALSLASVSTAALPIVAAAEEARQLVDINGMYASEAESALRGRGFSHESSHDSHSNGYTYSYWWDREDDNCVVVEEYAGRVMTINDADDGDCGHSGSGVGTALAIGAGAAILGALLSSKSHHRDNDEDDRGENREQFDAGYRDGLYNYPYHNNSRNDSYARGYSAGVDERQGNRRHHANRGGYHPAVSFGDLQGARAAGAMSEIERRGFEQVDNFTSGNTRYSIQWNDDTRQCLQMTIADGHIYDIRDIQTHPECR</sequence>
<accession>A0ABP9KE67</accession>
<keyword evidence="3" id="KW-1185">Reference proteome</keyword>
<evidence type="ECO:0008006" key="4">
    <source>
        <dbReference type="Google" id="ProtNLM"/>
    </source>
</evidence>
<name>A0ABP9KE67_9SPHN</name>
<dbReference type="EMBL" id="BAABHV010000010">
    <property type="protein sequence ID" value="GAA5054063.1"/>
    <property type="molecule type" value="Genomic_DNA"/>
</dbReference>
<feature type="signal peptide" evidence="1">
    <location>
        <begin position="1"/>
        <end position="17"/>
    </location>
</feature>
<evidence type="ECO:0000256" key="1">
    <source>
        <dbReference type="SAM" id="SignalP"/>
    </source>
</evidence>
<protein>
    <recommendedName>
        <fullName evidence="4">PepSY domain-containing protein</fullName>
    </recommendedName>
</protein>
<dbReference type="RefSeq" id="WP_346032643.1">
    <property type="nucleotide sequence ID" value="NZ_BAABHV010000010.1"/>
</dbReference>
<evidence type="ECO:0000313" key="3">
    <source>
        <dbReference type="Proteomes" id="UP001500518"/>
    </source>
</evidence>